<dbReference type="OrthoDB" id="9806267at2"/>
<dbReference type="EC" id="3.5.1.28" evidence="4"/>
<dbReference type="AlphaFoldDB" id="U5QIV6"/>
<evidence type="ECO:0000256" key="2">
    <source>
        <dbReference type="SAM" id="MobiDB-lite"/>
    </source>
</evidence>
<keyword evidence="1 4" id="KW-0378">Hydrolase</keyword>
<feature type="region of interest" description="Disordered" evidence="2">
    <location>
        <begin position="37"/>
        <end position="56"/>
    </location>
</feature>
<evidence type="ECO:0000259" key="3">
    <source>
        <dbReference type="SMART" id="SM00646"/>
    </source>
</evidence>
<dbReference type="STRING" id="1183438.GKIL_2585"/>
<evidence type="ECO:0000313" key="4">
    <source>
        <dbReference type="EMBL" id="AGY58831.1"/>
    </source>
</evidence>
<dbReference type="KEGG" id="glj:GKIL_2585"/>
<dbReference type="SMART" id="SM00646">
    <property type="entry name" value="Ami_3"/>
    <property type="match status" value="1"/>
</dbReference>
<reference evidence="4 5" key="1">
    <citation type="journal article" date="2013" name="PLoS ONE">
        <title>Cultivation and Complete Genome Sequencing of Gloeobacter kilaueensis sp. nov., from a Lava Cave in Kilauea Caldera, Hawai'i.</title>
        <authorList>
            <person name="Saw J.H."/>
            <person name="Schatz M."/>
            <person name="Brown M.V."/>
            <person name="Kunkel D.D."/>
            <person name="Foster J.S."/>
            <person name="Shick H."/>
            <person name="Christensen S."/>
            <person name="Hou S."/>
            <person name="Wan X."/>
            <person name="Donachie S.P."/>
        </authorList>
    </citation>
    <scope>NUCLEOTIDE SEQUENCE [LARGE SCALE GENOMIC DNA]</scope>
    <source>
        <strain evidence="5">JS</strain>
    </source>
</reference>
<dbReference type="InterPro" id="IPR002508">
    <property type="entry name" value="MurNAc-LAA_cat"/>
</dbReference>
<sequence length="348" mass="38140">MKNWFGSQGNYWSLGAAIFALWLWALPVGAEEPMPMPTPIPTVEAPQPAPEPQAEPQPVSAVLSVEAVSSGFIFTFDRPPQLATGWDNPNLFRLAFVATRLAPDLAAPVLDDGAPARLQLQQSDERTVVALVQVAPQMRIGDPQPLADPRHILLPVYPKAQPDPAANQQTGTVRIVLDAGHGGYDPGAQRGGVDEKDLTLSLIQRLDTHLRRLNYQTTLTRSDDTFIPLAGRVSITNDSQAQLFVSIHINCSDGSSAPYGIETYYTTPQSARLAYTLHRHLIARTGKPDRRVHVRSLYVTHRNSVPAVLLEVGFISNPAERAQLRDPAYQERLVEAITSGLQEYLGQP</sequence>
<accession>U5QIV6</accession>
<dbReference type="EMBL" id="CP003587">
    <property type="protein sequence ID" value="AGY58831.1"/>
    <property type="molecule type" value="Genomic_DNA"/>
</dbReference>
<evidence type="ECO:0000313" key="5">
    <source>
        <dbReference type="Proteomes" id="UP000017396"/>
    </source>
</evidence>
<dbReference type="GO" id="GO:0008745">
    <property type="term" value="F:N-acetylmuramoyl-L-alanine amidase activity"/>
    <property type="evidence" value="ECO:0007669"/>
    <property type="project" value="UniProtKB-EC"/>
</dbReference>
<dbReference type="PANTHER" id="PTHR30404:SF0">
    <property type="entry name" value="N-ACETYLMURAMOYL-L-ALANINE AMIDASE AMIC"/>
    <property type="match status" value="1"/>
</dbReference>
<gene>
    <name evidence="4" type="primary">amiA</name>
    <name evidence="4" type="ORF">GKIL_2585</name>
</gene>
<dbReference type="PATRIC" id="fig|1183438.3.peg.2546"/>
<dbReference type="Gene3D" id="3.40.630.40">
    <property type="entry name" value="Zn-dependent exopeptidases"/>
    <property type="match status" value="1"/>
</dbReference>
<dbReference type="SUPFAM" id="SSF53187">
    <property type="entry name" value="Zn-dependent exopeptidases"/>
    <property type="match status" value="1"/>
</dbReference>
<dbReference type="CDD" id="cd02696">
    <property type="entry name" value="MurNAc-LAA"/>
    <property type="match status" value="1"/>
</dbReference>
<organism evidence="4 5">
    <name type="scientific">Gloeobacter kilaueensis (strain ATCC BAA-2537 / CCAP 1431/1 / ULC 316 / JS1)</name>
    <dbReference type="NCBI Taxonomy" id="1183438"/>
    <lineage>
        <taxon>Bacteria</taxon>
        <taxon>Bacillati</taxon>
        <taxon>Cyanobacteriota</taxon>
        <taxon>Cyanophyceae</taxon>
        <taxon>Gloeobacterales</taxon>
        <taxon>Gloeobacteraceae</taxon>
        <taxon>Gloeobacter</taxon>
    </lineage>
</organism>
<dbReference type="GO" id="GO:0030288">
    <property type="term" value="C:outer membrane-bounded periplasmic space"/>
    <property type="evidence" value="ECO:0007669"/>
    <property type="project" value="TreeGrafter"/>
</dbReference>
<dbReference type="Pfam" id="PF01520">
    <property type="entry name" value="Amidase_3"/>
    <property type="match status" value="1"/>
</dbReference>
<dbReference type="RefSeq" id="WP_023174024.1">
    <property type="nucleotide sequence ID" value="NC_022600.1"/>
</dbReference>
<feature type="domain" description="MurNAc-LAA" evidence="3">
    <location>
        <begin position="233"/>
        <end position="342"/>
    </location>
</feature>
<evidence type="ECO:0000256" key="1">
    <source>
        <dbReference type="ARBA" id="ARBA00022801"/>
    </source>
</evidence>
<dbReference type="GO" id="GO:0009253">
    <property type="term" value="P:peptidoglycan catabolic process"/>
    <property type="evidence" value="ECO:0007669"/>
    <property type="project" value="InterPro"/>
</dbReference>
<protein>
    <submittedName>
        <fullName evidence="4">N-acetylmuramoyl-L-alanine amidase</fullName>
        <ecNumber evidence="4">3.5.1.28</ecNumber>
    </submittedName>
</protein>
<dbReference type="Proteomes" id="UP000017396">
    <property type="component" value="Chromosome"/>
</dbReference>
<dbReference type="InterPro" id="IPR050695">
    <property type="entry name" value="N-acetylmuramoyl_amidase_3"/>
</dbReference>
<dbReference type="PANTHER" id="PTHR30404">
    <property type="entry name" value="N-ACETYLMURAMOYL-L-ALANINE AMIDASE"/>
    <property type="match status" value="1"/>
</dbReference>
<name>U5QIV6_GLOK1</name>
<keyword evidence="5" id="KW-1185">Reference proteome</keyword>
<dbReference type="HOGENOM" id="CLU_796354_0_0_3"/>
<proteinExistence type="predicted"/>
<dbReference type="eggNOG" id="COG0860">
    <property type="taxonomic scope" value="Bacteria"/>
</dbReference>